<evidence type="ECO:0000256" key="2">
    <source>
        <dbReference type="ARBA" id="ARBA00022448"/>
    </source>
</evidence>
<evidence type="ECO:0000313" key="8">
    <source>
        <dbReference type="EMBL" id="PTQ11890.1"/>
    </source>
</evidence>
<evidence type="ECO:0000256" key="5">
    <source>
        <dbReference type="ARBA" id="ARBA00023136"/>
    </source>
</evidence>
<dbReference type="FunFam" id="1.20.1740.10:FF:000001">
    <property type="entry name" value="Amino acid permease"/>
    <property type="match status" value="1"/>
</dbReference>
<dbReference type="PROSITE" id="PS00218">
    <property type="entry name" value="AMINO_ACID_PERMEASE_1"/>
    <property type="match status" value="1"/>
</dbReference>
<dbReference type="Gene3D" id="1.20.1740.10">
    <property type="entry name" value="Amino acid/polyamine transporter I"/>
    <property type="match status" value="1"/>
</dbReference>
<feature type="transmembrane region" description="Helical" evidence="6">
    <location>
        <begin position="357"/>
        <end position="378"/>
    </location>
</feature>
<reference evidence="8 9" key="1">
    <citation type="submission" date="2017-09" db="EMBL/GenBank/DDBJ databases">
        <title>Sphingomonas panjinensis sp.nov., isolated from oil-contaminated soil.</title>
        <authorList>
            <person name="Wang L."/>
            <person name="Chen L."/>
        </authorList>
    </citation>
    <scope>NUCLEOTIDE SEQUENCE [LARGE SCALE GENOMIC DNA]</scope>
    <source>
        <strain evidence="8 9">FW-11</strain>
    </source>
</reference>
<keyword evidence="5 6" id="KW-0472">Membrane</keyword>
<feature type="transmembrane region" description="Helical" evidence="6">
    <location>
        <begin position="235"/>
        <end position="258"/>
    </location>
</feature>
<protein>
    <submittedName>
        <fullName evidence="8">GABA permease</fullName>
    </submittedName>
</protein>
<keyword evidence="3 6" id="KW-0812">Transmembrane</keyword>
<feature type="transmembrane region" description="Helical" evidence="6">
    <location>
        <begin position="47"/>
        <end position="66"/>
    </location>
</feature>
<dbReference type="RefSeq" id="WP_107967403.1">
    <property type="nucleotide sequence ID" value="NZ_NWBU01000006.1"/>
</dbReference>
<dbReference type="GO" id="GO:0016020">
    <property type="term" value="C:membrane"/>
    <property type="evidence" value="ECO:0007669"/>
    <property type="project" value="UniProtKB-SubCell"/>
</dbReference>
<feature type="transmembrane region" description="Helical" evidence="6">
    <location>
        <begin position="200"/>
        <end position="223"/>
    </location>
</feature>
<dbReference type="PIRSF" id="PIRSF006060">
    <property type="entry name" value="AA_transporter"/>
    <property type="match status" value="1"/>
</dbReference>
<feature type="transmembrane region" description="Helical" evidence="6">
    <location>
        <begin position="97"/>
        <end position="120"/>
    </location>
</feature>
<name>A0A2T5FZ66_9SPHN</name>
<keyword evidence="4 6" id="KW-1133">Transmembrane helix</keyword>
<dbReference type="GO" id="GO:0055085">
    <property type="term" value="P:transmembrane transport"/>
    <property type="evidence" value="ECO:0007669"/>
    <property type="project" value="InterPro"/>
</dbReference>
<comment type="subcellular location">
    <subcellularLocation>
        <location evidence="1">Membrane</location>
        <topology evidence="1">Multi-pass membrane protein</topology>
    </subcellularLocation>
</comment>
<feature type="transmembrane region" description="Helical" evidence="6">
    <location>
        <begin position="126"/>
        <end position="147"/>
    </location>
</feature>
<dbReference type="AlphaFoldDB" id="A0A2T5FZ66"/>
<feature type="domain" description="Amino acid permease/ SLC12A" evidence="7">
    <location>
        <begin position="18"/>
        <end position="427"/>
    </location>
</feature>
<dbReference type="OrthoDB" id="5297508at2"/>
<comment type="caution">
    <text evidence="8">The sequence shown here is derived from an EMBL/GenBank/DDBJ whole genome shotgun (WGS) entry which is preliminary data.</text>
</comment>
<sequence>MPASAPEAKLGASLRNRHVTMIAIGGIIGAGLFVGSSTAIANTGPAVVISYFLAGLLILLIMRMLGEMAASWPGTRAFTDFIRIGLGDRGGFVSGWLYWYFWVVVVAVEAIAGAVILKQWLPFEVWQIGIALLGIMTVANLFSARSYGEFEFWLSSMKVAAILLFIALASLYAVGVTTPVDRALTNLTAHGGFAPAGLGTVLATVTTVIFALCGAEIATIAAAEAMEPERTIARLTASVAVRILLFYMLSIGLIVAIVPWTQIIPGYSPFATALDHIGIPYAATIMNVVVLVAVLSCLNSGLYVTSRILFTLAARGDAPRWLVAVNGRRVPVRATLIASLFGYVALAASFLSPELVFSFLVNASGAIMLIIYVMVAVAHIRMRRHLQRTAPERLTARMWLFPWLSYITIAGMLAVLAAMLLYPDLRVQLLASLLVAGLVYGAARLKHPATSGSLPLLHGPLPSC</sequence>
<evidence type="ECO:0000313" key="9">
    <source>
        <dbReference type="Proteomes" id="UP000244162"/>
    </source>
</evidence>
<dbReference type="EMBL" id="NWBU01000006">
    <property type="protein sequence ID" value="PTQ11890.1"/>
    <property type="molecule type" value="Genomic_DNA"/>
</dbReference>
<gene>
    <name evidence="8" type="ORF">CLG96_07815</name>
</gene>
<feature type="transmembrane region" description="Helical" evidence="6">
    <location>
        <begin position="399"/>
        <end position="421"/>
    </location>
</feature>
<feature type="transmembrane region" description="Helical" evidence="6">
    <location>
        <begin position="159"/>
        <end position="180"/>
    </location>
</feature>
<evidence type="ECO:0000256" key="1">
    <source>
        <dbReference type="ARBA" id="ARBA00004141"/>
    </source>
</evidence>
<dbReference type="InterPro" id="IPR004841">
    <property type="entry name" value="AA-permease/SLC12A_dom"/>
</dbReference>
<proteinExistence type="predicted"/>
<dbReference type="PANTHER" id="PTHR43495:SF5">
    <property type="entry name" value="GAMMA-AMINOBUTYRIC ACID PERMEASE"/>
    <property type="match status" value="1"/>
</dbReference>
<dbReference type="PANTHER" id="PTHR43495">
    <property type="entry name" value="GABA PERMEASE"/>
    <property type="match status" value="1"/>
</dbReference>
<keyword evidence="9" id="KW-1185">Reference proteome</keyword>
<organism evidence="8 9">
    <name type="scientific">Sphingomonas oleivorans</name>
    <dbReference type="NCBI Taxonomy" id="1735121"/>
    <lineage>
        <taxon>Bacteria</taxon>
        <taxon>Pseudomonadati</taxon>
        <taxon>Pseudomonadota</taxon>
        <taxon>Alphaproteobacteria</taxon>
        <taxon>Sphingomonadales</taxon>
        <taxon>Sphingomonadaceae</taxon>
        <taxon>Sphingomonas</taxon>
    </lineage>
</organism>
<accession>A0A2T5FZ66</accession>
<feature type="transmembrane region" description="Helical" evidence="6">
    <location>
        <begin position="330"/>
        <end position="351"/>
    </location>
</feature>
<dbReference type="GO" id="GO:0006865">
    <property type="term" value="P:amino acid transport"/>
    <property type="evidence" value="ECO:0007669"/>
    <property type="project" value="InterPro"/>
</dbReference>
<dbReference type="InterPro" id="IPR004840">
    <property type="entry name" value="Amino_acid_permease_CS"/>
</dbReference>
<evidence type="ECO:0000256" key="3">
    <source>
        <dbReference type="ARBA" id="ARBA00022692"/>
    </source>
</evidence>
<dbReference type="Proteomes" id="UP000244162">
    <property type="component" value="Unassembled WGS sequence"/>
</dbReference>
<evidence type="ECO:0000256" key="6">
    <source>
        <dbReference type="SAM" id="Phobius"/>
    </source>
</evidence>
<evidence type="ECO:0000256" key="4">
    <source>
        <dbReference type="ARBA" id="ARBA00022989"/>
    </source>
</evidence>
<feature type="transmembrane region" description="Helical" evidence="6">
    <location>
        <begin position="21"/>
        <end position="41"/>
    </location>
</feature>
<feature type="transmembrane region" description="Helical" evidence="6">
    <location>
        <begin position="427"/>
        <end position="443"/>
    </location>
</feature>
<evidence type="ECO:0000259" key="7">
    <source>
        <dbReference type="Pfam" id="PF00324"/>
    </source>
</evidence>
<dbReference type="Pfam" id="PF00324">
    <property type="entry name" value="AA_permease"/>
    <property type="match status" value="1"/>
</dbReference>
<feature type="transmembrane region" description="Helical" evidence="6">
    <location>
        <begin position="278"/>
        <end position="298"/>
    </location>
</feature>
<keyword evidence="2" id="KW-0813">Transport</keyword>